<comment type="similarity">
    <text evidence="2">Belongs to the SMIM8 family.</text>
</comment>
<sequence>MGKGPVGKDFTGTSTTQTQQTHQTVGKDSEGIMSNQSQNNTAKHEPVKDAFKTRSPGWTQLPSTSLFRAVNFELFVKPNKVVMAFGIAAFTGCVSYIVYMNMNDDKKKTTYVTLDEDGGTTTRQRSSRWY</sequence>
<keyword evidence="6 8" id="KW-0472">Membrane</keyword>
<reference evidence="10" key="1">
    <citation type="submission" date="2025-08" db="UniProtKB">
        <authorList>
            <consortium name="RefSeq"/>
        </authorList>
    </citation>
    <scope>IDENTIFICATION</scope>
</reference>
<feature type="region of interest" description="Disordered" evidence="7">
    <location>
        <begin position="1"/>
        <end position="59"/>
    </location>
</feature>
<evidence type="ECO:0000313" key="10">
    <source>
        <dbReference type="RefSeq" id="XP_005098483.1"/>
    </source>
</evidence>
<dbReference type="Pfam" id="PF14937">
    <property type="entry name" value="DUF4500"/>
    <property type="match status" value="1"/>
</dbReference>
<evidence type="ECO:0000256" key="5">
    <source>
        <dbReference type="ARBA" id="ARBA00022989"/>
    </source>
</evidence>
<comment type="subcellular location">
    <subcellularLocation>
        <location evidence="1">Membrane</location>
        <topology evidence="1">Single-pass membrane protein</topology>
    </subcellularLocation>
</comment>
<keyword evidence="5 8" id="KW-1133">Transmembrane helix</keyword>
<protein>
    <recommendedName>
        <fullName evidence="3">Small integral membrane protein 8</fullName>
    </recommendedName>
</protein>
<keyword evidence="4 8" id="KW-0812">Transmembrane</keyword>
<feature type="transmembrane region" description="Helical" evidence="8">
    <location>
        <begin position="81"/>
        <end position="99"/>
    </location>
</feature>
<feature type="compositionally biased region" description="Polar residues" evidence="7">
    <location>
        <begin position="32"/>
        <end position="41"/>
    </location>
</feature>
<name>A0ABM0JPG8_APLCA</name>
<accession>A0ABM0JPG8</accession>
<feature type="compositionally biased region" description="Basic and acidic residues" evidence="7">
    <location>
        <begin position="42"/>
        <end position="52"/>
    </location>
</feature>
<keyword evidence="9" id="KW-1185">Reference proteome</keyword>
<organism evidence="9 10">
    <name type="scientific">Aplysia californica</name>
    <name type="common">California sea hare</name>
    <dbReference type="NCBI Taxonomy" id="6500"/>
    <lineage>
        <taxon>Eukaryota</taxon>
        <taxon>Metazoa</taxon>
        <taxon>Spiralia</taxon>
        <taxon>Lophotrochozoa</taxon>
        <taxon>Mollusca</taxon>
        <taxon>Gastropoda</taxon>
        <taxon>Heterobranchia</taxon>
        <taxon>Euthyneura</taxon>
        <taxon>Tectipleura</taxon>
        <taxon>Aplysiida</taxon>
        <taxon>Aplysioidea</taxon>
        <taxon>Aplysiidae</taxon>
        <taxon>Aplysia</taxon>
    </lineage>
</organism>
<evidence type="ECO:0000256" key="2">
    <source>
        <dbReference type="ARBA" id="ARBA00009328"/>
    </source>
</evidence>
<evidence type="ECO:0000313" key="9">
    <source>
        <dbReference type="Proteomes" id="UP000694888"/>
    </source>
</evidence>
<dbReference type="PANTHER" id="PTHR14274:SF1">
    <property type="entry name" value="SMALL INTEGRAL MEMBRANE PROTEIN 8"/>
    <property type="match status" value="1"/>
</dbReference>
<evidence type="ECO:0000256" key="6">
    <source>
        <dbReference type="ARBA" id="ARBA00023136"/>
    </source>
</evidence>
<dbReference type="PANTHER" id="PTHR14274">
    <property type="entry name" value="SMALL INTEGRAL MEMBRANE PROTEIN 8"/>
    <property type="match status" value="1"/>
</dbReference>
<dbReference type="RefSeq" id="XP_005098483.1">
    <property type="nucleotide sequence ID" value="XM_005098426.3"/>
</dbReference>
<dbReference type="Proteomes" id="UP000694888">
    <property type="component" value="Unplaced"/>
</dbReference>
<dbReference type="InterPro" id="IPR026686">
    <property type="entry name" value="UPF0708"/>
</dbReference>
<proteinExistence type="inferred from homology"/>
<dbReference type="GeneID" id="101857337"/>
<evidence type="ECO:0000256" key="8">
    <source>
        <dbReference type="SAM" id="Phobius"/>
    </source>
</evidence>
<evidence type="ECO:0000256" key="4">
    <source>
        <dbReference type="ARBA" id="ARBA00022692"/>
    </source>
</evidence>
<evidence type="ECO:0000256" key="7">
    <source>
        <dbReference type="SAM" id="MobiDB-lite"/>
    </source>
</evidence>
<feature type="compositionally biased region" description="Low complexity" evidence="7">
    <location>
        <begin position="11"/>
        <end position="24"/>
    </location>
</feature>
<gene>
    <name evidence="10" type="primary">LOC101857337</name>
</gene>
<evidence type="ECO:0000256" key="1">
    <source>
        <dbReference type="ARBA" id="ARBA00004167"/>
    </source>
</evidence>
<evidence type="ECO:0000256" key="3">
    <source>
        <dbReference type="ARBA" id="ARBA00014451"/>
    </source>
</evidence>